<feature type="transmembrane region" description="Helical" evidence="1">
    <location>
        <begin position="113"/>
        <end position="132"/>
    </location>
</feature>
<evidence type="ECO:0000313" key="2">
    <source>
        <dbReference type="EMBL" id="TPG06579.1"/>
    </source>
</evidence>
<name>A0A502C3I0_9SPHN</name>
<accession>A0A502C3I0</accession>
<dbReference type="Proteomes" id="UP000318413">
    <property type="component" value="Unassembled WGS sequence"/>
</dbReference>
<reference evidence="2 3" key="1">
    <citation type="journal article" date="2019" name="Environ. Microbiol.">
        <title>Species interactions and distinct microbial communities in high Arctic permafrost affected cryosols are associated with the CH4 and CO2 gas fluxes.</title>
        <authorList>
            <person name="Altshuler I."/>
            <person name="Hamel J."/>
            <person name="Turney S."/>
            <person name="Magnuson E."/>
            <person name="Levesque R."/>
            <person name="Greer C."/>
            <person name="Whyte L.G."/>
        </authorList>
    </citation>
    <scope>NUCLEOTIDE SEQUENCE [LARGE SCALE GENOMIC DNA]</scope>
    <source>
        <strain evidence="2 3">S5.1</strain>
    </source>
</reference>
<organism evidence="2 3">
    <name type="scientific">Sphingomonas oligophenolica</name>
    <dbReference type="NCBI Taxonomy" id="301154"/>
    <lineage>
        <taxon>Bacteria</taxon>
        <taxon>Pseudomonadati</taxon>
        <taxon>Pseudomonadota</taxon>
        <taxon>Alphaproteobacteria</taxon>
        <taxon>Sphingomonadales</taxon>
        <taxon>Sphingomonadaceae</taxon>
        <taxon>Sphingomonas</taxon>
    </lineage>
</organism>
<comment type="caution">
    <text evidence="2">The sequence shown here is derived from an EMBL/GenBank/DDBJ whole genome shotgun (WGS) entry which is preliminary data.</text>
</comment>
<sequence>MVARSATVALLSGLIFGAGLAVSGMTDPARVRAFLDVAGDWDPTLAFVMVGAILPMIVAWRIKARLDRPLVGNGFHLPATSTIDRRLVGGAVLFGVGWGIAGLCPGPGIADLAVRPLPAAAFVVAMLGGMLVNRLNCSRTPELKEPKHAVQQA</sequence>
<evidence type="ECO:0000256" key="1">
    <source>
        <dbReference type="SAM" id="Phobius"/>
    </source>
</evidence>
<keyword evidence="1" id="KW-0812">Transmembrane</keyword>
<keyword evidence="1" id="KW-0472">Membrane</keyword>
<dbReference type="OrthoDB" id="9790409at2"/>
<keyword evidence="1" id="KW-1133">Transmembrane helix</keyword>
<evidence type="ECO:0000313" key="3">
    <source>
        <dbReference type="Proteomes" id="UP000318413"/>
    </source>
</evidence>
<gene>
    <name evidence="2" type="ORF">EAH84_14760</name>
</gene>
<dbReference type="EMBL" id="RCZK01000020">
    <property type="protein sequence ID" value="TPG06579.1"/>
    <property type="molecule type" value="Genomic_DNA"/>
</dbReference>
<keyword evidence="3" id="KW-1185">Reference proteome</keyword>
<dbReference type="InterPro" id="IPR046513">
    <property type="entry name" value="DUF6691"/>
</dbReference>
<dbReference type="Pfam" id="PF20398">
    <property type="entry name" value="DUF6691"/>
    <property type="match status" value="1"/>
</dbReference>
<dbReference type="RefSeq" id="WP_140872757.1">
    <property type="nucleotide sequence ID" value="NZ_RCZK01000020.1"/>
</dbReference>
<feature type="transmembrane region" description="Helical" evidence="1">
    <location>
        <begin position="45"/>
        <end position="62"/>
    </location>
</feature>
<protein>
    <submittedName>
        <fullName evidence="2">YeeE/YedE family protein</fullName>
    </submittedName>
</protein>
<dbReference type="AlphaFoldDB" id="A0A502C3I0"/>
<proteinExistence type="predicted"/>
<feature type="transmembrane region" description="Helical" evidence="1">
    <location>
        <begin position="83"/>
        <end position="101"/>
    </location>
</feature>